<feature type="repeat" description="ANK" evidence="6">
    <location>
        <begin position="213"/>
        <end position="245"/>
    </location>
</feature>
<feature type="compositionally biased region" description="Polar residues" evidence="8">
    <location>
        <begin position="672"/>
        <end position="703"/>
    </location>
</feature>
<feature type="compositionally biased region" description="Basic and acidic residues" evidence="8">
    <location>
        <begin position="17"/>
        <end position="37"/>
    </location>
</feature>
<dbReference type="CDD" id="cd15760">
    <property type="entry name" value="FYVE_scVPS27p_like"/>
    <property type="match status" value="1"/>
</dbReference>
<evidence type="ECO:0000256" key="3">
    <source>
        <dbReference type="ARBA" id="ARBA00022771"/>
    </source>
</evidence>
<evidence type="ECO:0000259" key="9">
    <source>
        <dbReference type="PROSITE" id="PS50178"/>
    </source>
</evidence>
<dbReference type="Pfam" id="PF13857">
    <property type="entry name" value="Ank_5"/>
    <property type="match status" value="1"/>
</dbReference>
<dbReference type="Pfam" id="PF01363">
    <property type="entry name" value="FYVE"/>
    <property type="match status" value="1"/>
</dbReference>
<evidence type="ECO:0000256" key="8">
    <source>
        <dbReference type="SAM" id="MobiDB-lite"/>
    </source>
</evidence>
<feature type="compositionally biased region" description="Polar residues" evidence="8">
    <location>
        <begin position="69"/>
        <end position="82"/>
    </location>
</feature>
<keyword evidence="4" id="KW-0862">Zinc</keyword>
<evidence type="ECO:0000256" key="1">
    <source>
        <dbReference type="ARBA" id="ARBA00022723"/>
    </source>
</evidence>
<dbReference type="Pfam" id="PF00023">
    <property type="entry name" value="Ank"/>
    <property type="match status" value="1"/>
</dbReference>
<feature type="compositionally biased region" description="Low complexity" evidence="8">
    <location>
        <begin position="1"/>
        <end position="16"/>
    </location>
</feature>
<evidence type="ECO:0000313" key="10">
    <source>
        <dbReference type="EMBL" id="OCB88859.1"/>
    </source>
</evidence>
<dbReference type="Pfam" id="PF12796">
    <property type="entry name" value="Ank_2"/>
    <property type="match status" value="1"/>
</dbReference>
<keyword evidence="5 6" id="KW-0040">ANK repeat</keyword>
<proteinExistence type="predicted"/>
<dbReference type="InterPro" id="IPR013083">
    <property type="entry name" value="Znf_RING/FYVE/PHD"/>
</dbReference>
<feature type="compositionally biased region" description="Acidic residues" evidence="8">
    <location>
        <begin position="652"/>
        <end position="664"/>
    </location>
</feature>
<evidence type="ECO:0000256" key="2">
    <source>
        <dbReference type="ARBA" id="ARBA00022737"/>
    </source>
</evidence>
<dbReference type="GO" id="GO:0008270">
    <property type="term" value="F:zinc ion binding"/>
    <property type="evidence" value="ECO:0007669"/>
    <property type="project" value="UniProtKB-KW"/>
</dbReference>
<dbReference type="SMART" id="SM00064">
    <property type="entry name" value="FYVE"/>
    <property type="match status" value="1"/>
</dbReference>
<evidence type="ECO:0000256" key="7">
    <source>
        <dbReference type="PROSITE-ProRule" id="PRU00091"/>
    </source>
</evidence>
<dbReference type="Gene3D" id="1.25.40.20">
    <property type="entry name" value="Ankyrin repeat-containing domain"/>
    <property type="match status" value="2"/>
</dbReference>
<protein>
    <recommendedName>
        <fullName evidence="9">FYVE-type domain-containing protein</fullName>
    </recommendedName>
</protein>
<dbReference type="PRINTS" id="PR01415">
    <property type="entry name" value="ANKYRIN"/>
</dbReference>
<dbReference type="PROSITE" id="PS50297">
    <property type="entry name" value="ANK_REP_REGION"/>
    <property type="match status" value="3"/>
</dbReference>
<keyword evidence="3 7" id="KW-0863">Zinc-finger</keyword>
<keyword evidence="11" id="KW-1185">Reference proteome</keyword>
<dbReference type="InterPro" id="IPR036770">
    <property type="entry name" value="Ankyrin_rpt-contain_sf"/>
</dbReference>
<dbReference type="OrthoDB" id="10057496at2759"/>
<organism evidence="10 11">
    <name type="scientific">Sanghuangporus baumii</name>
    <name type="common">Phellinus baumii</name>
    <dbReference type="NCBI Taxonomy" id="108892"/>
    <lineage>
        <taxon>Eukaryota</taxon>
        <taxon>Fungi</taxon>
        <taxon>Dikarya</taxon>
        <taxon>Basidiomycota</taxon>
        <taxon>Agaricomycotina</taxon>
        <taxon>Agaricomycetes</taxon>
        <taxon>Hymenochaetales</taxon>
        <taxon>Hymenochaetaceae</taxon>
        <taxon>Sanghuangporus</taxon>
    </lineage>
</organism>
<dbReference type="AlphaFoldDB" id="A0A9Q5HZQ3"/>
<dbReference type="SMART" id="SM00248">
    <property type="entry name" value="ANK"/>
    <property type="match status" value="5"/>
</dbReference>
<comment type="caution">
    <text evidence="10">The sequence shown here is derived from an EMBL/GenBank/DDBJ whole genome shotgun (WGS) entry which is preliminary data.</text>
</comment>
<feature type="repeat" description="ANK" evidence="6">
    <location>
        <begin position="180"/>
        <end position="212"/>
    </location>
</feature>
<dbReference type="PROSITE" id="PS50088">
    <property type="entry name" value="ANK_REPEAT"/>
    <property type="match status" value="4"/>
</dbReference>
<evidence type="ECO:0000256" key="4">
    <source>
        <dbReference type="ARBA" id="ARBA00022833"/>
    </source>
</evidence>
<dbReference type="InterPro" id="IPR000306">
    <property type="entry name" value="Znf_FYVE"/>
</dbReference>
<feature type="region of interest" description="Disordered" evidence="8">
    <location>
        <begin position="650"/>
        <end position="703"/>
    </location>
</feature>
<evidence type="ECO:0000256" key="6">
    <source>
        <dbReference type="PROSITE-ProRule" id="PRU00023"/>
    </source>
</evidence>
<dbReference type="PANTHER" id="PTHR24171">
    <property type="entry name" value="ANKYRIN REPEAT DOMAIN-CONTAINING PROTEIN 39-RELATED"/>
    <property type="match status" value="1"/>
</dbReference>
<dbReference type="InterPro" id="IPR017455">
    <property type="entry name" value="Znf_FYVE-rel"/>
</dbReference>
<evidence type="ECO:0000313" key="11">
    <source>
        <dbReference type="Proteomes" id="UP000757232"/>
    </source>
</evidence>
<name>A0A9Q5HZQ3_SANBA</name>
<keyword evidence="2" id="KW-0677">Repeat</keyword>
<accession>A0A9Q5HZQ3</accession>
<feature type="repeat" description="ANK" evidence="6">
    <location>
        <begin position="255"/>
        <end position="288"/>
    </location>
</feature>
<dbReference type="Proteomes" id="UP000757232">
    <property type="component" value="Unassembled WGS sequence"/>
</dbReference>
<feature type="domain" description="FYVE-type" evidence="9">
    <location>
        <begin position="749"/>
        <end position="804"/>
    </location>
</feature>
<gene>
    <name evidence="10" type="ORF">A7U60_g3954</name>
</gene>
<dbReference type="SUPFAM" id="SSF57903">
    <property type="entry name" value="FYVE/PHD zinc finger"/>
    <property type="match status" value="1"/>
</dbReference>
<sequence length="973" mass="107143">MLDVASPNLSESSSPPSKEHVSDGDVEHDEQDFRYPDADDVSYNHAPDAVAPESEDEEFTYPAEDAETAGTQSEPGPSSVSPRSELLEQVEQLPKPVVHAPAAQLDALYMAGLSGNLSLLKKLVAEATSSSQLEQFTLVNDASPRTGLTVLHAAASRGHLGVVKWLVEECGGIPDLEDKEGETALHKASLHGHLPVMMYLISAGADVKTRDGDGWTALHNAASKGYLDIVRWLCEAAGAASEVDGVRGVDARSKGGWTPLMNAASKGHLPVVLYLLSKQSADPLVRNDWGETAYDVAAAVFEVWICEVLQRVEAEKWRNTTVRYDSLAVHTTVPILLYENQHLDVRLKTLAVNGGKPKFSVTGLGRKGRRAPFELRLPRPDEETSKIDIPAWRSDVQLPFIEDPFTLPKPSAQDGPSREGAERSHFWLSDWTLDLTHPRVDVNEGWQYAHTFDAAEDQWSAEPPPPLERLLSGSGIMTTGLGASSSRAGPSTRVPASQSWVRRRRWVRVMRRRLDIPPLPYLGPDGLMYQLTNDGKLVPYVDDQQEETYGVDGHELGAMPASFLSMSQDYVARSRYLAGTPSTADPTITSVPAVEVRRAIAKLERAVMELRMGDEDHERRTQAEVLLNAYSRELERRRLAAGAAGISLSNDANDEAIDGDESDDESFHYPGSSPTTSTLHRPSSSGSRHSQTTDYFNRPTITRTSTDLTPHLAQAPEFRVPTHEAPQKVVLPRTSTPTPHTLHAQWERDDAVTECHECKRRFTFLFRKHCRRCGKIFCDRSLPEGSISYNTPQRVCQLCFEETNASSSVPARFQGSSSSAIQRIVIDEDRLAIPTNLRRSDSSSQLSDLADCPVCGRGLSEFGSASEQELHVKNCLEGGVGTIQQPARYLVYRLPGESLLVGTECVICLEEFVKGNVLTIPQNIQHSSHIIRFNGCSTQLFMQFPQHLSFSLAAKRKIVPGPRAGQLDYSSLQ</sequence>
<feature type="region of interest" description="Disordered" evidence="8">
    <location>
        <begin position="1"/>
        <end position="85"/>
    </location>
</feature>
<dbReference type="EMBL" id="LNZH02000168">
    <property type="protein sequence ID" value="OCB88859.1"/>
    <property type="molecule type" value="Genomic_DNA"/>
</dbReference>
<keyword evidence="1" id="KW-0479">Metal-binding</keyword>
<feature type="repeat" description="ANK" evidence="6">
    <location>
        <begin position="146"/>
        <end position="168"/>
    </location>
</feature>
<dbReference type="Gene3D" id="3.30.40.10">
    <property type="entry name" value="Zinc/RING finger domain, C3HC4 (zinc finger)"/>
    <property type="match status" value="1"/>
</dbReference>
<dbReference type="SUPFAM" id="SSF48403">
    <property type="entry name" value="Ankyrin repeat"/>
    <property type="match status" value="1"/>
</dbReference>
<dbReference type="InterPro" id="IPR011011">
    <property type="entry name" value="Znf_FYVE_PHD"/>
</dbReference>
<evidence type="ECO:0000256" key="5">
    <source>
        <dbReference type="ARBA" id="ARBA00023043"/>
    </source>
</evidence>
<reference evidence="10" key="1">
    <citation type="submission" date="2016-06" db="EMBL/GenBank/DDBJ databases">
        <title>Draft Genome sequence of the fungus Inonotus baumii.</title>
        <authorList>
            <person name="Zhu H."/>
            <person name="Lin W."/>
        </authorList>
    </citation>
    <scope>NUCLEOTIDE SEQUENCE</scope>
    <source>
        <strain evidence="10">821</strain>
    </source>
</reference>
<dbReference type="InterPro" id="IPR002110">
    <property type="entry name" value="Ankyrin_rpt"/>
</dbReference>
<dbReference type="PANTHER" id="PTHR24171:SF10">
    <property type="entry name" value="ANKYRIN REPEAT DOMAIN-CONTAINING PROTEIN 29-LIKE"/>
    <property type="match status" value="1"/>
</dbReference>
<dbReference type="PROSITE" id="PS50178">
    <property type="entry name" value="ZF_FYVE"/>
    <property type="match status" value="1"/>
</dbReference>
<feature type="compositionally biased region" description="Acidic residues" evidence="8">
    <location>
        <begin position="53"/>
        <end position="67"/>
    </location>
</feature>